<dbReference type="EC" id="1.1.1.1" evidence="4"/>
<dbReference type="InterPro" id="IPR044731">
    <property type="entry name" value="BDH-like"/>
</dbReference>
<gene>
    <name evidence="4" type="ORF">HMPREF9430_00862</name>
</gene>
<dbReference type="PANTHER" id="PTHR43633">
    <property type="entry name" value="ALCOHOL DEHYDROGENASE YQHD"/>
    <property type="match status" value="1"/>
</dbReference>
<proteinExistence type="predicted"/>
<name>E7MMU5_9FIRM</name>
<dbReference type="Proteomes" id="UP000004097">
    <property type="component" value="Unassembled WGS sequence"/>
</dbReference>
<dbReference type="eggNOG" id="COG1979">
    <property type="taxonomic scope" value="Bacteria"/>
</dbReference>
<reference evidence="4 5" key="1">
    <citation type="submission" date="2010-08" db="EMBL/GenBank/DDBJ databases">
        <authorList>
            <person name="Weinstock G."/>
            <person name="Sodergren E."/>
            <person name="Clifton S."/>
            <person name="Fulton L."/>
            <person name="Fulton B."/>
            <person name="Courtney L."/>
            <person name="Fronick C."/>
            <person name="Harrison M."/>
            <person name="Strong C."/>
            <person name="Farmer C."/>
            <person name="Delahaunty K."/>
            <person name="Markovic C."/>
            <person name="Hall O."/>
            <person name="Minx P."/>
            <person name="Tomlinson C."/>
            <person name="Mitreva M."/>
            <person name="Hou S."/>
            <person name="Chen J."/>
            <person name="Wollam A."/>
            <person name="Pepin K.H."/>
            <person name="Johnson M."/>
            <person name="Bhonagiri V."/>
            <person name="Zhang X."/>
            <person name="Suruliraj S."/>
            <person name="Warren W."/>
            <person name="Chinwalla A."/>
            <person name="Mardis E.R."/>
            <person name="Wilson R.K."/>
        </authorList>
    </citation>
    <scope>NUCLEOTIDE SEQUENCE [LARGE SCALE GENOMIC DNA]</scope>
    <source>
        <strain evidence="4 5">F0204</strain>
    </source>
</reference>
<evidence type="ECO:0000256" key="1">
    <source>
        <dbReference type="ARBA" id="ARBA00023002"/>
    </source>
</evidence>
<sequence length="398" mass="44601">MVNLKRRKGKMIDFEYVNPARIIFGEKPYERVAEQLKQNQVSSLLMVYSGEYVKTLGIYHEVEKICKNLGIKFVSNGSVVPNPKIELVRELIEVGRENNTDFILAVGGGSSVDTAKAVALGIKYDGDVWDFFLGKAEAKGALPIGVITTIPASGSETSNASIISNGLSKLGFESELIIPRFAVMNPHYTMTLPAYQTACGISDILSHLLERYWTNTEHVDTTDYLIEAAVRAVLLNGERLVKNPTDYNARAEIQWLASIAHNNLLNTGRQDDWASHRVEHEVSAQYGVTHGEGMAVVMLAYVKYCAENHPKKMAQFANRVFDIDYANYSEKDMVLVLAEKLEQFYKKLNLKTTLAEMNIDETHFSEMADRATKNGTCTVGHYYPLDKERFIEVLKLAL</sequence>
<dbReference type="HOGENOM" id="CLU_007207_0_4_9"/>
<dbReference type="GO" id="GO:0008106">
    <property type="term" value="F:alcohol dehydrogenase (NADP+) activity"/>
    <property type="evidence" value="ECO:0007669"/>
    <property type="project" value="TreeGrafter"/>
</dbReference>
<dbReference type="CDD" id="cd08187">
    <property type="entry name" value="BDH"/>
    <property type="match status" value="1"/>
</dbReference>
<dbReference type="PROSITE" id="PS00060">
    <property type="entry name" value="ADH_IRON_2"/>
    <property type="match status" value="1"/>
</dbReference>
<dbReference type="GO" id="GO:0046872">
    <property type="term" value="F:metal ion binding"/>
    <property type="evidence" value="ECO:0007669"/>
    <property type="project" value="InterPro"/>
</dbReference>
<dbReference type="InterPro" id="IPR001670">
    <property type="entry name" value="ADH_Fe/GldA"/>
</dbReference>
<keyword evidence="1 4" id="KW-0560">Oxidoreductase</keyword>
<dbReference type="InterPro" id="IPR056798">
    <property type="entry name" value="ADH_Fe_C"/>
</dbReference>
<comment type="caution">
    <text evidence="4">The sequence shown here is derived from an EMBL/GenBank/DDBJ whole genome shotgun (WGS) entry which is preliminary data.</text>
</comment>
<dbReference type="AlphaFoldDB" id="E7MMU5"/>
<protein>
    <submittedName>
        <fullName evidence="4">Alcohol dehydrogenase, iron-dependent</fullName>
        <ecNumber evidence="4">1.1.1.1</ecNumber>
    </submittedName>
</protein>
<dbReference type="GO" id="GO:1990002">
    <property type="term" value="F:methylglyoxal reductase (NADPH) (acetol producing) activity"/>
    <property type="evidence" value="ECO:0007669"/>
    <property type="project" value="TreeGrafter"/>
</dbReference>
<dbReference type="Pfam" id="PF25137">
    <property type="entry name" value="ADH_Fe_C"/>
    <property type="match status" value="1"/>
</dbReference>
<dbReference type="GO" id="GO:0005829">
    <property type="term" value="C:cytosol"/>
    <property type="evidence" value="ECO:0007669"/>
    <property type="project" value="TreeGrafter"/>
</dbReference>
<evidence type="ECO:0000313" key="4">
    <source>
        <dbReference type="EMBL" id="EFW24594.1"/>
    </source>
</evidence>
<evidence type="ECO:0000313" key="5">
    <source>
        <dbReference type="Proteomes" id="UP000004097"/>
    </source>
</evidence>
<feature type="domain" description="Fe-containing alcohol dehydrogenase-like C-terminal" evidence="3">
    <location>
        <begin position="199"/>
        <end position="397"/>
    </location>
</feature>
<dbReference type="STRING" id="706433.HMPREF9430_00862"/>
<dbReference type="EMBL" id="AECQ01000014">
    <property type="protein sequence ID" value="EFW24594.1"/>
    <property type="molecule type" value="Genomic_DNA"/>
</dbReference>
<organism evidence="4 5">
    <name type="scientific">Solobacterium moorei F0204</name>
    <dbReference type="NCBI Taxonomy" id="706433"/>
    <lineage>
        <taxon>Bacteria</taxon>
        <taxon>Bacillati</taxon>
        <taxon>Bacillota</taxon>
        <taxon>Erysipelotrichia</taxon>
        <taxon>Erysipelotrichales</taxon>
        <taxon>Erysipelotrichaceae</taxon>
        <taxon>Solobacterium</taxon>
    </lineage>
</organism>
<dbReference type="InterPro" id="IPR018211">
    <property type="entry name" value="ADH_Fe_CS"/>
</dbReference>
<evidence type="ECO:0000259" key="2">
    <source>
        <dbReference type="Pfam" id="PF00465"/>
    </source>
</evidence>
<dbReference type="Gene3D" id="3.40.50.1970">
    <property type="match status" value="1"/>
</dbReference>
<dbReference type="FunFam" id="3.40.50.1970:FF:000003">
    <property type="entry name" value="Alcohol dehydrogenase, iron-containing"/>
    <property type="match status" value="1"/>
</dbReference>
<dbReference type="Pfam" id="PF00465">
    <property type="entry name" value="Fe-ADH"/>
    <property type="match status" value="1"/>
</dbReference>
<feature type="domain" description="Alcohol dehydrogenase iron-type/glycerol dehydrogenase GldA" evidence="2">
    <location>
        <begin position="19"/>
        <end position="186"/>
    </location>
</feature>
<dbReference type="PANTHER" id="PTHR43633:SF1">
    <property type="entry name" value="ALCOHOL DEHYDROGENASE YQHD"/>
    <property type="match status" value="1"/>
</dbReference>
<dbReference type="GO" id="GO:1990362">
    <property type="term" value="F:butanol dehydrogenase (NAD+) activity"/>
    <property type="evidence" value="ECO:0007669"/>
    <property type="project" value="InterPro"/>
</dbReference>
<accession>E7MMU5</accession>
<keyword evidence="5" id="KW-1185">Reference proteome</keyword>
<dbReference type="Gene3D" id="1.20.1090.10">
    <property type="entry name" value="Dehydroquinate synthase-like - alpha domain"/>
    <property type="match status" value="1"/>
</dbReference>
<evidence type="ECO:0000259" key="3">
    <source>
        <dbReference type="Pfam" id="PF25137"/>
    </source>
</evidence>
<dbReference type="SUPFAM" id="SSF56796">
    <property type="entry name" value="Dehydroquinate synthase-like"/>
    <property type="match status" value="1"/>
</dbReference>